<dbReference type="Pfam" id="PF03764">
    <property type="entry name" value="EFG_IV"/>
    <property type="match status" value="2"/>
</dbReference>
<dbReference type="EMBL" id="DXHL01000021">
    <property type="protein sequence ID" value="HIW10691.1"/>
    <property type="molecule type" value="Genomic_DNA"/>
</dbReference>
<reference evidence="7" key="2">
    <citation type="submission" date="2021-04" db="EMBL/GenBank/DDBJ databases">
        <authorList>
            <person name="Gilroy R."/>
        </authorList>
    </citation>
    <scope>NUCLEOTIDE SEQUENCE</scope>
    <source>
        <strain evidence="7">ChiBcec15-1070</strain>
    </source>
</reference>
<dbReference type="SUPFAM" id="SSF54980">
    <property type="entry name" value="EF-G C-terminal domain-like"/>
    <property type="match status" value="2"/>
</dbReference>
<proteinExistence type="predicted"/>
<dbReference type="CDD" id="cd03713">
    <property type="entry name" value="EFG_mtEFG_C"/>
    <property type="match status" value="1"/>
</dbReference>
<dbReference type="Pfam" id="PF00009">
    <property type="entry name" value="GTP_EFTU"/>
    <property type="match status" value="1"/>
</dbReference>
<dbReference type="InterPro" id="IPR035647">
    <property type="entry name" value="EFG_III/V"/>
</dbReference>
<dbReference type="GO" id="GO:0003746">
    <property type="term" value="F:translation elongation factor activity"/>
    <property type="evidence" value="ECO:0007669"/>
    <property type="project" value="UniProtKB-KW"/>
</dbReference>
<reference evidence="7" key="1">
    <citation type="journal article" date="2021" name="PeerJ">
        <title>Extensive microbial diversity within the chicken gut microbiome revealed by metagenomics and culture.</title>
        <authorList>
            <person name="Gilroy R."/>
            <person name="Ravi A."/>
            <person name="Getino M."/>
            <person name="Pursley I."/>
            <person name="Horton D.L."/>
            <person name="Alikhan N.F."/>
            <person name="Baker D."/>
            <person name="Gharbi K."/>
            <person name="Hall N."/>
            <person name="Watson M."/>
            <person name="Adriaenssens E.M."/>
            <person name="Foster-Nyarko E."/>
            <person name="Jarju S."/>
            <person name="Secka A."/>
            <person name="Antonio M."/>
            <person name="Oren A."/>
            <person name="Chaudhuri R.R."/>
            <person name="La Ragione R."/>
            <person name="Hildebrand F."/>
            <person name="Pallen M.J."/>
        </authorList>
    </citation>
    <scope>NUCLEOTIDE SEQUENCE</scope>
    <source>
        <strain evidence="7">ChiBcec15-1070</strain>
    </source>
</reference>
<dbReference type="NCBIfam" id="NF009381">
    <property type="entry name" value="PRK12740.1-5"/>
    <property type="match status" value="1"/>
</dbReference>
<dbReference type="InterPro" id="IPR000640">
    <property type="entry name" value="EFG_V-like"/>
</dbReference>
<dbReference type="Gene3D" id="3.30.70.870">
    <property type="entry name" value="Elongation Factor G (Translational Gtpase), domain 3"/>
    <property type="match status" value="1"/>
</dbReference>
<dbReference type="GO" id="GO:0032790">
    <property type="term" value="P:ribosome disassembly"/>
    <property type="evidence" value="ECO:0007669"/>
    <property type="project" value="TreeGrafter"/>
</dbReference>
<dbReference type="AlphaFoldDB" id="A0A9D1QER5"/>
<dbReference type="Gene3D" id="3.40.50.300">
    <property type="entry name" value="P-loop containing nucleotide triphosphate hydrolases"/>
    <property type="match status" value="1"/>
</dbReference>
<dbReference type="InterPro" id="IPR035649">
    <property type="entry name" value="EFG_V"/>
</dbReference>
<protein>
    <recommendedName>
        <fullName evidence="2">Elongation factor G</fullName>
    </recommendedName>
    <alternativeName>
        <fullName evidence="1">Tetracycline resistance protein TetQ</fullName>
    </alternativeName>
</protein>
<keyword evidence="7" id="KW-0251">Elongation factor</keyword>
<dbReference type="InterPro" id="IPR000795">
    <property type="entry name" value="T_Tr_GTP-bd_dom"/>
</dbReference>
<dbReference type="Pfam" id="PF00679">
    <property type="entry name" value="EFG_C"/>
    <property type="match status" value="1"/>
</dbReference>
<dbReference type="InterPro" id="IPR027417">
    <property type="entry name" value="P-loop_NTPase"/>
</dbReference>
<evidence type="ECO:0000313" key="8">
    <source>
        <dbReference type="Proteomes" id="UP000823926"/>
    </source>
</evidence>
<dbReference type="InterPro" id="IPR005225">
    <property type="entry name" value="Small_GTP-bd"/>
</dbReference>
<dbReference type="InterPro" id="IPR005517">
    <property type="entry name" value="Transl_elong_EFG/EF2_IV"/>
</dbReference>
<dbReference type="InterPro" id="IPR014721">
    <property type="entry name" value="Ribsml_uS5_D2-typ_fold_subgr"/>
</dbReference>
<sequence length="718" mass="79399">MKKYPTNEIKNIVLLGASGAGKTTLVEAMAYEGKVIERRGSVEGENTLSDYTDIEHQNKHSIYSTVLYTEFNGYKLNVIDTPGADDFCGTLFSSFKVADVGVMLLNAQNGFEVGTEIQARYARRHEKPVIAAVNQLDAEKANWEQTIEELRANSEAPIVVVQYPVNPGPGFDSFIDVLMMKMYRFKGDNGEREELPIPDSEMERAKELNKALVEAAAENDEALMELYFEKGTLTQDEMRSGIKLGLAKRDLVPVFCLSARKDIGVKRLMEFIINVAPGPLKAPNFRLIGGGDVQADANGPVSIFVFKTAVEPHLGEVAFFRVISGTLTEGMELTNMATGNKEKIGQIFVSAGRNRTKVTELCAGDIGCTVKLKATRVNHTLNGPGADWQINLIGFPQPRFRTAVKAKNSAEDEKLGELLLRATYEDPSIVVEYSKELKQTILSGQGEHHLNILKNQLVGTHKIEVEFFPPRIPYRETITKTAAASYRHKKQSGGAGQFGEVSLVIEPYYEGMPAPSKYKIDGREQVMNIKSVEEIDLEWGGKLVFCSAIVGGAIDARFLPAILKGIMEKMEEGPLTGSYARDIRVVVYDGKMHPVDSNEISFKLAGRNAFKEAFRNAGPKIMEPIYQIEVLAPSDKLGDVMSDLQNRRAMIEGMTSEKGFEILTARVPLAEMNRYSTSLSSLTGGRATYTMKFVGYEQVPSDVQDKLLKAYSDTDKDE</sequence>
<dbReference type="FunFam" id="3.30.70.240:FF:000001">
    <property type="entry name" value="Elongation factor G"/>
    <property type="match status" value="1"/>
</dbReference>
<keyword evidence="4" id="KW-0342">GTP-binding</keyword>
<accession>A0A9D1QER5</accession>
<dbReference type="GO" id="GO:0003924">
    <property type="term" value="F:GTPase activity"/>
    <property type="evidence" value="ECO:0007669"/>
    <property type="project" value="InterPro"/>
</dbReference>
<gene>
    <name evidence="7" type="ORF">H9888_04220</name>
</gene>
<dbReference type="Gene3D" id="3.30.230.10">
    <property type="match status" value="1"/>
</dbReference>
<evidence type="ECO:0000259" key="6">
    <source>
        <dbReference type="PROSITE" id="PS51722"/>
    </source>
</evidence>
<dbReference type="InterPro" id="IPR041095">
    <property type="entry name" value="EFG_II"/>
</dbReference>
<evidence type="ECO:0000256" key="5">
    <source>
        <dbReference type="ARBA" id="ARBA00024731"/>
    </source>
</evidence>
<dbReference type="Proteomes" id="UP000823926">
    <property type="component" value="Unassembled WGS sequence"/>
</dbReference>
<dbReference type="PANTHER" id="PTHR43261:SF6">
    <property type="entry name" value="ELONGATION FACTOR G-LIKE PROTEIN"/>
    <property type="match status" value="1"/>
</dbReference>
<dbReference type="Gene3D" id="3.30.70.240">
    <property type="match status" value="1"/>
</dbReference>
<evidence type="ECO:0000256" key="1">
    <source>
        <dbReference type="ARBA" id="ARBA00013902"/>
    </source>
</evidence>
<dbReference type="PROSITE" id="PS51722">
    <property type="entry name" value="G_TR_2"/>
    <property type="match status" value="1"/>
</dbReference>
<dbReference type="SUPFAM" id="SSF52540">
    <property type="entry name" value="P-loop containing nucleoside triphosphate hydrolases"/>
    <property type="match status" value="1"/>
</dbReference>
<dbReference type="InterPro" id="IPR009000">
    <property type="entry name" value="Transl_B-barrel_sf"/>
</dbReference>
<name>A0A9D1QER5_9BACT</name>
<evidence type="ECO:0000256" key="4">
    <source>
        <dbReference type="ARBA" id="ARBA00023134"/>
    </source>
</evidence>
<dbReference type="SMART" id="SM00838">
    <property type="entry name" value="EFG_C"/>
    <property type="match status" value="1"/>
</dbReference>
<evidence type="ECO:0000256" key="2">
    <source>
        <dbReference type="ARBA" id="ARBA00017872"/>
    </source>
</evidence>
<dbReference type="Gene3D" id="2.40.30.10">
    <property type="entry name" value="Translation factors"/>
    <property type="match status" value="1"/>
</dbReference>
<evidence type="ECO:0000313" key="7">
    <source>
        <dbReference type="EMBL" id="HIW10691.1"/>
    </source>
</evidence>
<keyword evidence="7" id="KW-0648">Protein biosynthesis</keyword>
<dbReference type="CDD" id="cd04170">
    <property type="entry name" value="EF-G_bact"/>
    <property type="match status" value="1"/>
</dbReference>
<comment type="caution">
    <text evidence="7">The sequence shown here is derived from an EMBL/GenBank/DDBJ whole genome shotgun (WGS) entry which is preliminary data.</text>
</comment>
<dbReference type="Pfam" id="PF22042">
    <property type="entry name" value="EF-G_D2"/>
    <property type="match status" value="1"/>
</dbReference>
<dbReference type="InterPro" id="IPR053905">
    <property type="entry name" value="EF-G-like_DII"/>
</dbReference>
<dbReference type="NCBIfam" id="TIGR00231">
    <property type="entry name" value="small_GTP"/>
    <property type="match status" value="1"/>
</dbReference>
<dbReference type="InterPro" id="IPR047872">
    <property type="entry name" value="EFG_IV"/>
</dbReference>
<dbReference type="SUPFAM" id="SSF50447">
    <property type="entry name" value="Translation proteins"/>
    <property type="match status" value="1"/>
</dbReference>
<organism evidence="7 8">
    <name type="scientific">Candidatus Rikenella faecigallinarum</name>
    <dbReference type="NCBI Taxonomy" id="2838745"/>
    <lineage>
        <taxon>Bacteria</taxon>
        <taxon>Pseudomonadati</taxon>
        <taxon>Bacteroidota</taxon>
        <taxon>Bacteroidia</taxon>
        <taxon>Bacteroidales</taxon>
        <taxon>Rikenellaceae</taxon>
        <taxon>Rikenella</taxon>
    </lineage>
</organism>
<dbReference type="PANTHER" id="PTHR43261">
    <property type="entry name" value="TRANSLATION ELONGATION FACTOR G-RELATED"/>
    <property type="match status" value="1"/>
</dbReference>
<feature type="domain" description="Tr-type G" evidence="6">
    <location>
        <begin position="7"/>
        <end position="280"/>
    </location>
</feature>
<dbReference type="Pfam" id="PF14492">
    <property type="entry name" value="EFG_III"/>
    <property type="match status" value="1"/>
</dbReference>
<dbReference type="SMART" id="SM00889">
    <property type="entry name" value="EFG_IV"/>
    <property type="match status" value="1"/>
</dbReference>
<keyword evidence="3" id="KW-0547">Nucleotide-binding</keyword>
<evidence type="ECO:0000256" key="3">
    <source>
        <dbReference type="ARBA" id="ARBA00022741"/>
    </source>
</evidence>
<dbReference type="InterPro" id="IPR020568">
    <property type="entry name" value="Ribosomal_Su5_D2-typ_SF"/>
</dbReference>
<dbReference type="GO" id="GO:0005525">
    <property type="term" value="F:GTP binding"/>
    <property type="evidence" value="ECO:0007669"/>
    <property type="project" value="UniProtKB-KW"/>
</dbReference>
<comment type="function">
    <text evidence="5">Catalyzes the GTP-dependent ribosomal translocation step during translation elongation. During this step, the ribosome changes from the pre-translocational (PRE) to the post-translocational (POST) state as the newly formed A-site-bound peptidyl-tRNA and P-site-bound deacylated tRNA move to the P and E sites, respectively. Catalyzes the coordinated movement of the two tRNA molecules, the mRNA and conformational changes in the ribosome.</text>
</comment>
<dbReference type="CDD" id="cd01434">
    <property type="entry name" value="EFG_mtEFG1_IV"/>
    <property type="match status" value="1"/>
</dbReference>
<dbReference type="SUPFAM" id="SSF54211">
    <property type="entry name" value="Ribosomal protein S5 domain 2-like"/>
    <property type="match status" value="1"/>
</dbReference>